<feature type="compositionally biased region" description="Low complexity" evidence="1">
    <location>
        <begin position="78"/>
        <end position="136"/>
    </location>
</feature>
<comment type="caution">
    <text evidence="4">The sequence shown here is derived from an EMBL/GenBank/DDBJ whole genome shotgun (WGS) entry which is preliminary data.</text>
</comment>
<keyword evidence="2" id="KW-1133">Transmembrane helix</keyword>
<organism evidence="4 5">
    <name type="scientific">Actinoplanes hulinensis</name>
    <dbReference type="NCBI Taxonomy" id="1144547"/>
    <lineage>
        <taxon>Bacteria</taxon>
        <taxon>Bacillati</taxon>
        <taxon>Actinomycetota</taxon>
        <taxon>Actinomycetes</taxon>
        <taxon>Micromonosporales</taxon>
        <taxon>Micromonosporaceae</taxon>
        <taxon>Actinoplanes</taxon>
    </lineage>
</organism>
<proteinExistence type="predicted"/>
<gene>
    <name evidence="4" type="ORF">KZ829_14530</name>
</gene>
<dbReference type="Gene3D" id="3.40.33.10">
    <property type="entry name" value="CAP"/>
    <property type="match status" value="1"/>
</dbReference>
<feature type="region of interest" description="Disordered" evidence="1">
    <location>
        <begin position="60"/>
        <end position="144"/>
    </location>
</feature>
<feature type="compositionally biased region" description="Low complexity" evidence="1">
    <location>
        <begin position="60"/>
        <end position="71"/>
    </location>
</feature>
<evidence type="ECO:0000259" key="3">
    <source>
        <dbReference type="Pfam" id="PF00188"/>
    </source>
</evidence>
<feature type="domain" description="SCP" evidence="3">
    <location>
        <begin position="149"/>
        <end position="265"/>
    </location>
</feature>
<reference evidence="4 5" key="1">
    <citation type="journal article" date="2013" name="Antonie Van Leeuwenhoek">
        <title>Actinoplanes hulinensis sp. nov., a novel actinomycete isolated from soybean root (Glycine max (L.) Merr).</title>
        <authorList>
            <person name="Shen Y."/>
            <person name="Liu C."/>
            <person name="Wang X."/>
            <person name="Zhao J."/>
            <person name="Jia F."/>
            <person name="Zhang Y."/>
            <person name="Wang L."/>
            <person name="Yang D."/>
            <person name="Xiang W."/>
        </authorList>
    </citation>
    <scope>NUCLEOTIDE SEQUENCE [LARGE SCALE GENOMIC DNA]</scope>
    <source>
        <strain evidence="4 5">NEAU-M9</strain>
    </source>
</reference>
<dbReference type="SUPFAM" id="SSF55797">
    <property type="entry name" value="PR-1-like"/>
    <property type="match status" value="1"/>
</dbReference>
<dbReference type="PANTHER" id="PTHR31157">
    <property type="entry name" value="SCP DOMAIN-CONTAINING PROTEIN"/>
    <property type="match status" value="1"/>
</dbReference>
<dbReference type="CDD" id="cd05379">
    <property type="entry name" value="CAP_bacterial"/>
    <property type="match status" value="1"/>
</dbReference>
<dbReference type="InterPro" id="IPR035940">
    <property type="entry name" value="CAP_sf"/>
</dbReference>
<dbReference type="Proteomes" id="UP001519863">
    <property type="component" value="Unassembled WGS sequence"/>
</dbReference>
<protein>
    <submittedName>
        <fullName evidence="4">CAP domain-containing protein</fullName>
    </submittedName>
</protein>
<feature type="transmembrane region" description="Helical" evidence="2">
    <location>
        <begin position="26"/>
        <end position="48"/>
    </location>
</feature>
<evidence type="ECO:0000256" key="1">
    <source>
        <dbReference type="SAM" id="MobiDB-lite"/>
    </source>
</evidence>
<evidence type="ECO:0000313" key="5">
    <source>
        <dbReference type="Proteomes" id="UP001519863"/>
    </source>
</evidence>
<keyword evidence="5" id="KW-1185">Reference proteome</keyword>
<keyword evidence="2" id="KW-0472">Membrane</keyword>
<dbReference type="EMBL" id="JAHXZI010000007">
    <property type="protein sequence ID" value="MBW6434956.1"/>
    <property type="molecule type" value="Genomic_DNA"/>
</dbReference>
<name>A0ABS7B1P8_9ACTN</name>
<keyword evidence="2" id="KW-0812">Transmembrane</keyword>
<accession>A0ABS7B1P8</accession>
<evidence type="ECO:0000256" key="2">
    <source>
        <dbReference type="SAM" id="Phobius"/>
    </source>
</evidence>
<sequence length="269" mass="27306">MVSRLLPGESTRSTFVPTPSQRRTRYVLTAIGALGLIGAGSATIVAGAGTGDREIRLAATNPATTTAGTAAPDEITETGAPSTPPTASAPATPAASATPSASRSATVRPKSSRTTATTSRRTATAKPTTTTRAPSSGSTGSATVNAEVLRLVNAEREKAGCSGLGRESHLEAAAQKHSGLQAAQNTMSHQLPGEASMGDRVTAAGYQWRGVAENVAAGYTTASSVMDGWMNSPGHKANILNCDYTEIGVGLAKSSSGTLYWTQNFATPA</sequence>
<dbReference type="Pfam" id="PF00188">
    <property type="entry name" value="CAP"/>
    <property type="match status" value="1"/>
</dbReference>
<dbReference type="PANTHER" id="PTHR31157:SF1">
    <property type="entry name" value="SCP DOMAIN-CONTAINING PROTEIN"/>
    <property type="match status" value="1"/>
</dbReference>
<evidence type="ECO:0000313" key="4">
    <source>
        <dbReference type="EMBL" id="MBW6434956.1"/>
    </source>
</evidence>
<dbReference type="InterPro" id="IPR014044">
    <property type="entry name" value="CAP_dom"/>
</dbReference>